<evidence type="ECO:0000256" key="1">
    <source>
        <dbReference type="ARBA" id="ARBA00022664"/>
    </source>
</evidence>
<gene>
    <name evidence="5" type="ORF">EXIGLDRAFT_611044</name>
</gene>
<evidence type="ECO:0000313" key="6">
    <source>
        <dbReference type="Proteomes" id="UP000077266"/>
    </source>
</evidence>
<keyword evidence="2" id="KW-0479">Metal-binding</keyword>
<keyword evidence="2" id="KW-0863">Zinc-finger</keyword>
<dbReference type="SMART" id="SM00343">
    <property type="entry name" value="ZnF_C2HC"/>
    <property type="match status" value="1"/>
</dbReference>
<name>A0A165JN43_EXIGL</name>
<reference evidence="5 6" key="1">
    <citation type="journal article" date="2016" name="Mol. Biol. Evol.">
        <title>Comparative Genomics of Early-Diverging Mushroom-Forming Fungi Provides Insights into the Origins of Lignocellulose Decay Capabilities.</title>
        <authorList>
            <person name="Nagy L.G."/>
            <person name="Riley R."/>
            <person name="Tritt A."/>
            <person name="Adam C."/>
            <person name="Daum C."/>
            <person name="Floudas D."/>
            <person name="Sun H."/>
            <person name="Yadav J.S."/>
            <person name="Pangilinan J."/>
            <person name="Larsson K.H."/>
            <person name="Matsuura K."/>
            <person name="Barry K."/>
            <person name="Labutti K."/>
            <person name="Kuo R."/>
            <person name="Ohm R.A."/>
            <person name="Bhattacharya S.S."/>
            <person name="Shirouzu T."/>
            <person name="Yoshinaga Y."/>
            <person name="Martin F.M."/>
            <person name="Grigoriev I.V."/>
            <person name="Hibbett D.S."/>
        </authorList>
    </citation>
    <scope>NUCLEOTIDE SEQUENCE [LARGE SCALE GENOMIC DNA]</scope>
    <source>
        <strain evidence="5 6">HHB12029</strain>
    </source>
</reference>
<protein>
    <recommendedName>
        <fullName evidence="4">CCHC-type domain-containing protein</fullName>
    </recommendedName>
</protein>
<dbReference type="Pfam" id="PF14223">
    <property type="entry name" value="Retrotran_gag_2"/>
    <property type="match status" value="1"/>
</dbReference>
<accession>A0A165JN43</accession>
<dbReference type="AlphaFoldDB" id="A0A165JN43"/>
<dbReference type="GO" id="GO:0006397">
    <property type="term" value="P:mRNA processing"/>
    <property type="evidence" value="ECO:0007669"/>
    <property type="project" value="UniProtKB-KW"/>
</dbReference>
<evidence type="ECO:0000256" key="2">
    <source>
        <dbReference type="PROSITE-ProRule" id="PRU00047"/>
    </source>
</evidence>
<feature type="compositionally biased region" description="Polar residues" evidence="3">
    <location>
        <begin position="208"/>
        <end position="219"/>
    </location>
</feature>
<proteinExistence type="predicted"/>
<keyword evidence="1" id="KW-0507">mRNA processing</keyword>
<dbReference type="SUPFAM" id="SSF57756">
    <property type="entry name" value="Retrovirus zinc finger-like domains"/>
    <property type="match status" value="1"/>
</dbReference>
<feature type="region of interest" description="Disordered" evidence="3">
    <location>
        <begin position="195"/>
        <end position="219"/>
    </location>
</feature>
<dbReference type="EMBL" id="KV425963">
    <property type="protein sequence ID" value="KZV95090.1"/>
    <property type="molecule type" value="Genomic_DNA"/>
</dbReference>
<dbReference type="InParanoid" id="A0A165JN43"/>
<dbReference type="GO" id="GO:0008270">
    <property type="term" value="F:zinc ion binding"/>
    <property type="evidence" value="ECO:0007669"/>
    <property type="project" value="UniProtKB-KW"/>
</dbReference>
<keyword evidence="2" id="KW-0862">Zinc</keyword>
<dbReference type="OrthoDB" id="2797670at2759"/>
<keyword evidence="6" id="KW-1185">Reference proteome</keyword>
<organism evidence="5 6">
    <name type="scientific">Exidia glandulosa HHB12029</name>
    <dbReference type="NCBI Taxonomy" id="1314781"/>
    <lineage>
        <taxon>Eukaryota</taxon>
        <taxon>Fungi</taxon>
        <taxon>Dikarya</taxon>
        <taxon>Basidiomycota</taxon>
        <taxon>Agaricomycotina</taxon>
        <taxon>Agaricomycetes</taxon>
        <taxon>Auriculariales</taxon>
        <taxon>Exidiaceae</taxon>
        <taxon>Exidia</taxon>
    </lineage>
</organism>
<sequence length="219" mass="24080">MVLRKTGAWDIVNGTITRPAGSTRDAKAWDDFAADALVTIGLCVEPSQYQYIQDAADGTAAWDSLKKKYEKNSRANRIALKRQFYGFKHDPDQPIHVYIAGITGTARKLKAIGVKIKDTDVMDVLILNLAPSWSSIAGTLSTTLDDLASIDDVTGALIDEEGRRGDEQTSSISVAMMARQPTCWNCGKVGHKKWKCPEPRKEKDSTEKSNLSVLSDAQY</sequence>
<feature type="compositionally biased region" description="Basic and acidic residues" evidence="3">
    <location>
        <begin position="195"/>
        <end position="207"/>
    </location>
</feature>
<dbReference type="STRING" id="1314781.A0A165JN43"/>
<dbReference type="PROSITE" id="PS50158">
    <property type="entry name" value="ZF_CCHC"/>
    <property type="match status" value="1"/>
</dbReference>
<dbReference type="InterPro" id="IPR001878">
    <property type="entry name" value="Znf_CCHC"/>
</dbReference>
<dbReference type="Proteomes" id="UP000077266">
    <property type="component" value="Unassembled WGS sequence"/>
</dbReference>
<evidence type="ECO:0000313" key="5">
    <source>
        <dbReference type="EMBL" id="KZV95090.1"/>
    </source>
</evidence>
<evidence type="ECO:0000259" key="4">
    <source>
        <dbReference type="PROSITE" id="PS50158"/>
    </source>
</evidence>
<feature type="domain" description="CCHC-type" evidence="4">
    <location>
        <begin position="183"/>
        <end position="198"/>
    </location>
</feature>
<dbReference type="InterPro" id="IPR036875">
    <property type="entry name" value="Znf_CCHC_sf"/>
</dbReference>
<evidence type="ECO:0000256" key="3">
    <source>
        <dbReference type="SAM" id="MobiDB-lite"/>
    </source>
</evidence>
<dbReference type="GO" id="GO:0003676">
    <property type="term" value="F:nucleic acid binding"/>
    <property type="evidence" value="ECO:0007669"/>
    <property type="project" value="InterPro"/>
</dbReference>
<dbReference type="Gene3D" id="4.10.60.10">
    <property type="entry name" value="Zinc finger, CCHC-type"/>
    <property type="match status" value="1"/>
</dbReference>